<gene>
    <name evidence="3" type="ORF">GCM10007940_24590</name>
</gene>
<keyword evidence="4" id="KW-1185">Reference proteome</keyword>
<dbReference type="RefSeq" id="WP_394804396.1">
    <property type="nucleotide sequence ID" value="NZ_BSOH01000014.1"/>
</dbReference>
<feature type="domain" description="VanZ-like" evidence="2">
    <location>
        <begin position="17"/>
        <end position="96"/>
    </location>
</feature>
<dbReference type="PANTHER" id="PTHR28008">
    <property type="entry name" value="DOMAIN PROTEIN, PUTATIVE (AFU_ORTHOLOGUE AFUA_3G10980)-RELATED"/>
    <property type="match status" value="1"/>
</dbReference>
<feature type="transmembrane region" description="Helical" evidence="1">
    <location>
        <begin position="75"/>
        <end position="94"/>
    </location>
</feature>
<name>A0AA37SQR4_9BACT</name>
<accession>A0AA37SQR4</accession>
<organism evidence="3 4">
    <name type="scientific">Portibacter lacus</name>
    <dbReference type="NCBI Taxonomy" id="1099794"/>
    <lineage>
        <taxon>Bacteria</taxon>
        <taxon>Pseudomonadati</taxon>
        <taxon>Bacteroidota</taxon>
        <taxon>Saprospiria</taxon>
        <taxon>Saprospirales</taxon>
        <taxon>Haliscomenobacteraceae</taxon>
        <taxon>Portibacter</taxon>
    </lineage>
</organism>
<feature type="transmembrane region" description="Helical" evidence="1">
    <location>
        <begin position="20"/>
        <end position="37"/>
    </location>
</feature>
<evidence type="ECO:0000313" key="4">
    <source>
        <dbReference type="Proteomes" id="UP001156666"/>
    </source>
</evidence>
<reference evidence="3" key="1">
    <citation type="journal article" date="2014" name="Int. J. Syst. Evol. Microbiol.">
        <title>Complete genome sequence of Corynebacterium casei LMG S-19264T (=DSM 44701T), isolated from a smear-ripened cheese.</title>
        <authorList>
            <consortium name="US DOE Joint Genome Institute (JGI-PGF)"/>
            <person name="Walter F."/>
            <person name="Albersmeier A."/>
            <person name="Kalinowski J."/>
            <person name="Ruckert C."/>
        </authorList>
    </citation>
    <scope>NUCLEOTIDE SEQUENCE</scope>
    <source>
        <strain evidence="3">NBRC 108769</strain>
    </source>
</reference>
<dbReference type="Proteomes" id="UP001156666">
    <property type="component" value="Unassembled WGS sequence"/>
</dbReference>
<dbReference type="Pfam" id="PF04892">
    <property type="entry name" value="VanZ"/>
    <property type="match status" value="1"/>
</dbReference>
<evidence type="ECO:0000313" key="3">
    <source>
        <dbReference type="EMBL" id="GLR17844.1"/>
    </source>
</evidence>
<keyword evidence="1" id="KW-0812">Transmembrane</keyword>
<evidence type="ECO:0000259" key="2">
    <source>
        <dbReference type="Pfam" id="PF04892"/>
    </source>
</evidence>
<dbReference type="AlphaFoldDB" id="A0AA37SQR4"/>
<feature type="transmembrane region" description="Helical" evidence="1">
    <location>
        <begin position="49"/>
        <end position="69"/>
    </location>
</feature>
<reference evidence="3" key="2">
    <citation type="submission" date="2023-01" db="EMBL/GenBank/DDBJ databases">
        <title>Draft genome sequence of Portibacter lacus strain NBRC 108769.</title>
        <authorList>
            <person name="Sun Q."/>
            <person name="Mori K."/>
        </authorList>
    </citation>
    <scope>NUCLEOTIDE SEQUENCE</scope>
    <source>
        <strain evidence="3">NBRC 108769</strain>
    </source>
</reference>
<protein>
    <recommendedName>
        <fullName evidence="2">VanZ-like domain-containing protein</fullName>
    </recommendedName>
</protein>
<sequence length="98" mass="11036">MPSSNVPGISIDLGIPLDKVAHILLYTIYTFLIGSYLSDKQVKSYQYYVFILGVPIFYGILMEVMQYYLSPSRSFDMLDIIANIIGSLVGVLLLKVKH</sequence>
<keyword evidence="1" id="KW-1133">Transmembrane helix</keyword>
<dbReference type="EMBL" id="BSOH01000014">
    <property type="protein sequence ID" value="GLR17844.1"/>
    <property type="molecule type" value="Genomic_DNA"/>
</dbReference>
<proteinExistence type="predicted"/>
<comment type="caution">
    <text evidence="3">The sequence shown here is derived from an EMBL/GenBank/DDBJ whole genome shotgun (WGS) entry which is preliminary data.</text>
</comment>
<keyword evidence="1" id="KW-0472">Membrane</keyword>
<evidence type="ECO:0000256" key="1">
    <source>
        <dbReference type="SAM" id="Phobius"/>
    </source>
</evidence>
<dbReference type="NCBIfam" id="NF037970">
    <property type="entry name" value="vanZ_1"/>
    <property type="match status" value="1"/>
</dbReference>
<dbReference type="InterPro" id="IPR006976">
    <property type="entry name" value="VanZ-like"/>
</dbReference>
<dbReference type="PANTHER" id="PTHR28008:SF1">
    <property type="entry name" value="DOMAIN PROTEIN, PUTATIVE (AFU_ORTHOLOGUE AFUA_3G10980)-RELATED"/>
    <property type="match status" value="1"/>
</dbReference>